<dbReference type="SUPFAM" id="SSF47413">
    <property type="entry name" value="lambda repressor-like DNA-binding domains"/>
    <property type="match status" value="1"/>
</dbReference>
<name>A0A2A2PIB5_9PSED</name>
<sequence length="65" mass="7053">MTIQEMLAELLRSGLSQRVIADRVGTTQPTINRAAKGADVRYVTGKAIECLYTQEKEAADLKSAA</sequence>
<dbReference type="AlphaFoldDB" id="A0A2A2PIB5"/>
<evidence type="ECO:0000313" key="1">
    <source>
        <dbReference type="EMBL" id="PAW54981.1"/>
    </source>
</evidence>
<evidence type="ECO:0000313" key="2">
    <source>
        <dbReference type="Proteomes" id="UP000217830"/>
    </source>
</evidence>
<reference evidence="1 2" key="1">
    <citation type="submission" date="2017-08" db="EMBL/GenBank/DDBJ databases">
        <title>Draft Genome Sequence of Pseudomonas moraviensis TYU6, isolated from Taxus cuspidata by using PacBio Single-Molecule Real-Time Technology.</title>
        <authorList>
            <person name="Baek K.-H."/>
            <person name="Mishra A.K."/>
        </authorList>
    </citation>
    <scope>NUCLEOTIDE SEQUENCE [LARGE SCALE GENOMIC DNA]</scope>
    <source>
        <strain evidence="1 2">TYU6</strain>
    </source>
</reference>
<comment type="caution">
    <text evidence="1">The sequence shown here is derived from an EMBL/GenBank/DDBJ whole genome shotgun (WGS) entry which is preliminary data.</text>
</comment>
<protein>
    <recommendedName>
        <fullName evidence="3">HTH cro/C1-type domain-containing protein</fullName>
    </recommendedName>
</protein>
<accession>A0A2A2PIB5</accession>
<keyword evidence="2" id="KW-1185">Reference proteome</keyword>
<dbReference type="InterPro" id="IPR010982">
    <property type="entry name" value="Lambda_DNA-bd_dom_sf"/>
</dbReference>
<dbReference type="GO" id="GO:0003677">
    <property type="term" value="F:DNA binding"/>
    <property type="evidence" value="ECO:0007669"/>
    <property type="project" value="InterPro"/>
</dbReference>
<evidence type="ECO:0008006" key="3">
    <source>
        <dbReference type="Google" id="ProtNLM"/>
    </source>
</evidence>
<organism evidence="1 2">
    <name type="scientific">Pseudomonas moraviensis</name>
    <dbReference type="NCBI Taxonomy" id="321662"/>
    <lineage>
        <taxon>Bacteria</taxon>
        <taxon>Pseudomonadati</taxon>
        <taxon>Pseudomonadota</taxon>
        <taxon>Gammaproteobacteria</taxon>
        <taxon>Pseudomonadales</taxon>
        <taxon>Pseudomonadaceae</taxon>
        <taxon>Pseudomonas</taxon>
    </lineage>
</organism>
<dbReference type="EMBL" id="NRST01000001">
    <property type="protein sequence ID" value="PAW54981.1"/>
    <property type="molecule type" value="Genomic_DNA"/>
</dbReference>
<proteinExistence type="predicted"/>
<dbReference type="Proteomes" id="UP000217830">
    <property type="component" value="Unassembled WGS sequence"/>
</dbReference>
<gene>
    <name evidence="1" type="ORF">CKQ80_06590</name>
</gene>